<accession>A0A4Q7VJI5</accession>
<dbReference type="AlphaFoldDB" id="A0A4Q7VJI5"/>
<name>A0A4Q7VJI5_9BACT</name>
<dbReference type="EMBL" id="SHKN01000001">
    <property type="protein sequence ID" value="RZT96322.1"/>
    <property type="molecule type" value="Genomic_DNA"/>
</dbReference>
<comment type="caution">
    <text evidence="1">The sequence shown here is derived from an EMBL/GenBank/DDBJ whole genome shotgun (WGS) entry which is preliminary data.</text>
</comment>
<sequence length="50" mass="5648">MNHFPYLGKVPAGDRVNFSKEEIQPLADKFNFLYSLHPSPFGISPAKGER</sequence>
<proteinExistence type="predicted"/>
<gene>
    <name evidence="1" type="ORF">EV201_0960</name>
</gene>
<protein>
    <submittedName>
        <fullName evidence="1">Uncharacterized protein</fullName>
    </submittedName>
</protein>
<reference evidence="1 2" key="1">
    <citation type="submission" date="2019-02" db="EMBL/GenBank/DDBJ databases">
        <title>Genomic Encyclopedia of Type Strains, Phase IV (KMG-IV): sequencing the most valuable type-strain genomes for metagenomic binning, comparative biology and taxonomic classification.</title>
        <authorList>
            <person name="Goeker M."/>
        </authorList>
    </citation>
    <scope>NUCLEOTIDE SEQUENCE [LARGE SCALE GENOMIC DNA]</scope>
    <source>
        <strain evidence="1 2">DSM 28825</strain>
    </source>
</reference>
<dbReference type="Proteomes" id="UP000293562">
    <property type="component" value="Unassembled WGS sequence"/>
</dbReference>
<evidence type="ECO:0000313" key="1">
    <source>
        <dbReference type="EMBL" id="RZT96322.1"/>
    </source>
</evidence>
<keyword evidence="2" id="KW-1185">Reference proteome</keyword>
<evidence type="ECO:0000313" key="2">
    <source>
        <dbReference type="Proteomes" id="UP000293562"/>
    </source>
</evidence>
<organism evidence="1 2">
    <name type="scientific">Ancylomarina subtilis</name>
    <dbReference type="NCBI Taxonomy" id="1639035"/>
    <lineage>
        <taxon>Bacteria</taxon>
        <taxon>Pseudomonadati</taxon>
        <taxon>Bacteroidota</taxon>
        <taxon>Bacteroidia</taxon>
        <taxon>Marinilabiliales</taxon>
        <taxon>Marinifilaceae</taxon>
        <taxon>Ancylomarina</taxon>
    </lineage>
</organism>